<keyword evidence="8" id="KW-1185">Reference proteome</keyword>
<dbReference type="InterPro" id="IPR050758">
    <property type="entry name" value="Znf_C2H2-type"/>
</dbReference>
<dbReference type="SUPFAM" id="SSF57667">
    <property type="entry name" value="beta-beta-alpha zinc fingers"/>
    <property type="match status" value="1"/>
</dbReference>
<accession>A0ABM5FGJ5</accession>
<dbReference type="SUPFAM" id="SSF109640">
    <property type="entry name" value="KRAB domain (Kruppel-associated box)"/>
    <property type="match status" value="1"/>
</dbReference>
<reference evidence="9" key="2">
    <citation type="submission" date="2025-08" db="UniProtKB">
        <authorList>
            <consortium name="RefSeq"/>
        </authorList>
    </citation>
    <scope>IDENTIFICATION</scope>
</reference>
<organism evidence="8 9">
    <name type="scientific">Pogona vitticeps</name>
    <name type="common">central bearded dragon</name>
    <dbReference type="NCBI Taxonomy" id="103695"/>
    <lineage>
        <taxon>Eukaryota</taxon>
        <taxon>Metazoa</taxon>
        <taxon>Chordata</taxon>
        <taxon>Craniata</taxon>
        <taxon>Vertebrata</taxon>
        <taxon>Euteleostomi</taxon>
        <taxon>Lepidosauria</taxon>
        <taxon>Squamata</taxon>
        <taxon>Bifurcata</taxon>
        <taxon>Unidentata</taxon>
        <taxon>Episquamata</taxon>
        <taxon>Toxicofera</taxon>
        <taxon>Iguania</taxon>
        <taxon>Acrodonta</taxon>
        <taxon>Agamidae</taxon>
        <taxon>Amphibolurinae</taxon>
        <taxon>Pogona</taxon>
    </lineage>
</organism>
<keyword evidence="4" id="KW-0862">Zinc</keyword>
<gene>
    <name evidence="9" type="primary">LOC140704002</name>
</gene>
<evidence type="ECO:0000259" key="6">
    <source>
        <dbReference type="PROSITE" id="PS50157"/>
    </source>
</evidence>
<evidence type="ECO:0000313" key="9">
    <source>
        <dbReference type="RefSeq" id="XP_072844529.1"/>
    </source>
</evidence>
<dbReference type="Proteomes" id="UP001652642">
    <property type="component" value="Chromosome 2"/>
</dbReference>
<proteinExistence type="predicted"/>
<dbReference type="InterPro" id="IPR013087">
    <property type="entry name" value="Znf_C2H2_type"/>
</dbReference>
<dbReference type="RefSeq" id="XP_072844529.1">
    <property type="nucleotide sequence ID" value="XM_072988428.1"/>
</dbReference>
<sequence>MPTINIPSCHFCGGLEPAQDPVAFEEVAVFFTQEEWALLDPGQRSLYQEVMEENWQMISFLENIWREKNICPQYGKSFTHKVELIGKRRTYTEEESDIQEKPYKCIVCGKHFALMVALMLDKMVHTGKEHFVNE</sequence>
<keyword evidence="2" id="KW-0677">Repeat</keyword>
<dbReference type="PROSITE" id="PS50157">
    <property type="entry name" value="ZINC_FINGER_C2H2_2"/>
    <property type="match status" value="1"/>
</dbReference>
<reference evidence="8" key="1">
    <citation type="submission" date="2025-05" db="UniProtKB">
        <authorList>
            <consortium name="RefSeq"/>
        </authorList>
    </citation>
    <scope>NUCLEOTIDE SEQUENCE [LARGE SCALE GENOMIC DNA]</scope>
</reference>
<keyword evidence="3 5" id="KW-0863">Zinc-finger</keyword>
<dbReference type="GeneID" id="140704002"/>
<dbReference type="Pfam" id="PF01352">
    <property type="entry name" value="KRAB"/>
    <property type="match status" value="1"/>
</dbReference>
<keyword evidence="1" id="KW-0479">Metal-binding</keyword>
<dbReference type="Gene3D" id="6.10.140.140">
    <property type="match status" value="1"/>
</dbReference>
<evidence type="ECO:0000256" key="2">
    <source>
        <dbReference type="ARBA" id="ARBA00022737"/>
    </source>
</evidence>
<evidence type="ECO:0000256" key="4">
    <source>
        <dbReference type="ARBA" id="ARBA00022833"/>
    </source>
</evidence>
<dbReference type="InterPro" id="IPR001909">
    <property type="entry name" value="KRAB"/>
</dbReference>
<dbReference type="CDD" id="cd07765">
    <property type="entry name" value="KRAB_A-box"/>
    <property type="match status" value="1"/>
</dbReference>
<feature type="domain" description="C2H2-type" evidence="6">
    <location>
        <begin position="103"/>
        <end position="130"/>
    </location>
</feature>
<dbReference type="PANTHER" id="PTHR23234">
    <property type="entry name" value="ZNF44 PROTEIN"/>
    <property type="match status" value="1"/>
</dbReference>
<dbReference type="PROSITE" id="PS50805">
    <property type="entry name" value="KRAB"/>
    <property type="match status" value="1"/>
</dbReference>
<dbReference type="SMART" id="SM00349">
    <property type="entry name" value="KRAB"/>
    <property type="match status" value="1"/>
</dbReference>
<evidence type="ECO:0000256" key="3">
    <source>
        <dbReference type="ARBA" id="ARBA00022771"/>
    </source>
</evidence>
<evidence type="ECO:0000256" key="5">
    <source>
        <dbReference type="PROSITE-ProRule" id="PRU00042"/>
    </source>
</evidence>
<evidence type="ECO:0000313" key="8">
    <source>
        <dbReference type="Proteomes" id="UP001652642"/>
    </source>
</evidence>
<dbReference type="InterPro" id="IPR036236">
    <property type="entry name" value="Znf_C2H2_sf"/>
</dbReference>
<protein>
    <submittedName>
        <fullName evidence="9">Zinc finger protein 791-like</fullName>
    </submittedName>
</protein>
<evidence type="ECO:0000256" key="1">
    <source>
        <dbReference type="ARBA" id="ARBA00022723"/>
    </source>
</evidence>
<dbReference type="Gene3D" id="3.30.160.60">
    <property type="entry name" value="Classic Zinc Finger"/>
    <property type="match status" value="1"/>
</dbReference>
<name>A0ABM5FGJ5_9SAUR</name>
<dbReference type="PANTHER" id="PTHR23234:SF10">
    <property type="entry name" value="RIKEN CDNA 6720489N17 GENE-RELATED"/>
    <property type="match status" value="1"/>
</dbReference>
<dbReference type="InterPro" id="IPR036051">
    <property type="entry name" value="KRAB_dom_sf"/>
</dbReference>
<feature type="domain" description="KRAB" evidence="7">
    <location>
        <begin position="22"/>
        <end position="102"/>
    </location>
</feature>
<evidence type="ECO:0000259" key="7">
    <source>
        <dbReference type="PROSITE" id="PS50805"/>
    </source>
</evidence>